<evidence type="ECO:0000256" key="1">
    <source>
        <dbReference type="SAM" id="MobiDB-lite"/>
    </source>
</evidence>
<dbReference type="GO" id="GO:0005576">
    <property type="term" value="C:extracellular region"/>
    <property type="evidence" value="ECO:0007669"/>
    <property type="project" value="InterPro"/>
</dbReference>
<feature type="signal peptide" evidence="2">
    <location>
        <begin position="1"/>
        <end position="24"/>
    </location>
</feature>
<feature type="domain" description="Chitin-binding type-2" evidence="3">
    <location>
        <begin position="212"/>
        <end position="271"/>
    </location>
</feature>
<comment type="caution">
    <text evidence="4">The sequence shown here is derived from an EMBL/GenBank/DDBJ whole genome shotgun (WGS) entry which is preliminary data.</text>
</comment>
<evidence type="ECO:0000313" key="4">
    <source>
        <dbReference type="EMBL" id="KAI8033807.1"/>
    </source>
</evidence>
<dbReference type="SUPFAM" id="SSF57625">
    <property type="entry name" value="Invertebrate chitin-binding proteins"/>
    <property type="match status" value="2"/>
</dbReference>
<dbReference type="AlphaFoldDB" id="A0A9P9YBB6"/>
<feature type="chain" id="PRO_5040152550" description="Chitin-binding type-2 domain-containing protein" evidence="2">
    <location>
        <begin position="25"/>
        <end position="624"/>
    </location>
</feature>
<keyword evidence="2" id="KW-0732">Signal</keyword>
<feature type="compositionally biased region" description="Basic and acidic residues" evidence="1">
    <location>
        <begin position="368"/>
        <end position="379"/>
    </location>
</feature>
<dbReference type="Proteomes" id="UP001059596">
    <property type="component" value="Unassembled WGS sequence"/>
</dbReference>
<sequence>MTHCLWSTSLVMLTLLALLSMVSSRSVRQLPNGYPPLLPAGYYGQSPYAYTPYGYGYQAPHFAINPPGTYYDNVYGIYKTYPGGGYPVRFDYPHPDQQQYYYVCKPNCVIFSKCRNLESFNSSSGRCVQHVPQHRPDHMQPQCQKEGRFPHPHDCKVYYRCDKNRTHPWLFACPEDTIFSPVERKCLPGDQCPSTEISESGSYIPQNCEIKFPECAEEGTFRSPTDCALYYTCRLQESGTYLQTRFKCPGSNSFDLERKLCRPRNEVDCVDYVSGHVPVPYHAPQAYYPPYPAAPLYEEDDYDTEAREQQPAIQSGKDPLFERPSVKIVVLPTTPATTTSKRTAVYPSYEHTLHHSGKEPSLGSRKVQANDDSLRKINNESETNCSDNYYSTTNNEHNDPKINNEDKYSDKHHATANFYSNYKHFHNNSEDNNSDNNDSKTNNDHTEKHFKINNESENNCSDNYYSTTNNELSENLNSNYNHSKTKNYYYKTEQHDPKISNDSKNKYRDKHYATVNIYNNNDPEINESENNHSDSYYSTTKNKLPENVYSNYDHSRAKNYKCKTEHNDPEINNDSKDKYSNKNYETDKIYKINNDSKDKYSNKHYATDNFYINYNHSKTNNYYP</sequence>
<name>A0A9P9YBB6_9MUSC</name>
<dbReference type="InterPro" id="IPR036508">
    <property type="entry name" value="Chitin-bd_dom_sf"/>
</dbReference>
<feature type="region of interest" description="Disordered" evidence="1">
    <location>
        <begin position="520"/>
        <end position="541"/>
    </location>
</feature>
<dbReference type="PROSITE" id="PS50940">
    <property type="entry name" value="CHIT_BIND_II"/>
    <property type="match status" value="2"/>
</dbReference>
<gene>
    <name evidence="4" type="ORF">M5D96_013449</name>
</gene>
<dbReference type="InterPro" id="IPR002557">
    <property type="entry name" value="Chitin-bd_dom"/>
</dbReference>
<dbReference type="SMART" id="SM00494">
    <property type="entry name" value="ChtBD2"/>
    <property type="match status" value="3"/>
</dbReference>
<feature type="region of interest" description="Disordered" evidence="1">
    <location>
        <begin position="341"/>
        <end position="407"/>
    </location>
</feature>
<dbReference type="Gene3D" id="2.170.140.10">
    <property type="entry name" value="Chitin binding domain"/>
    <property type="match status" value="2"/>
</dbReference>
<feature type="domain" description="Chitin-binding type-2" evidence="3">
    <location>
        <begin position="140"/>
        <end position="194"/>
    </location>
</feature>
<dbReference type="Pfam" id="PF01607">
    <property type="entry name" value="CBM_14"/>
    <property type="match status" value="2"/>
</dbReference>
<feature type="region of interest" description="Disordered" evidence="1">
    <location>
        <begin position="423"/>
        <end position="455"/>
    </location>
</feature>
<organism evidence="4 5">
    <name type="scientific">Drosophila gunungcola</name>
    <name type="common">fruit fly</name>
    <dbReference type="NCBI Taxonomy" id="103775"/>
    <lineage>
        <taxon>Eukaryota</taxon>
        <taxon>Metazoa</taxon>
        <taxon>Ecdysozoa</taxon>
        <taxon>Arthropoda</taxon>
        <taxon>Hexapoda</taxon>
        <taxon>Insecta</taxon>
        <taxon>Pterygota</taxon>
        <taxon>Neoptera</taxon>
        <taxon>Endopterygota</taxon>
        <taxon>Diptera</taxon>
        <taxon>Brachycera</taxon>
        <taxon>Muscomorpha</taxon>
        <taxon>Ephydroidea</taxon>
        <taxon>Drosophilidae</taxon>
        <taxon>Drosophila</taxon>
        <taxon>Sophophora</taxon>
    </lineage>
</organism>
<protein>
    <recommendedName>
        <fullName evidence="3">Chitin-binding type-2 domain-containing protein</fullName>
    </recommendedName>
</protein>
<dbReference type="GO" id="GO:0008061">
    <property type="term" value="F:chitin binding"/>
    <property type="evidence" value="ECO:0007669"/>
    <property type="project" value="InterPro"/>
</dbReference>
<dbReference type="EMBL" id="JAMKOV010000100">
    <property type="protein sequence ID" value="KAI8033807.1"/>
    <property type="molecule type" value="Genomic_DNA"/>
</dbReference>
<feature type="compositionally biased region" description="Basic and acidic residues" evidence="1">
    <location>
        <begin position="396"/>
        <end position="407"/>
    </location>
</feature>
<feature type="compositionally biased region" description="Basic and acidic residues" evidence="1">
    <location>
        <begin position="437"/>
        <end position="454"/>
    </location>
</feature>
<accession>A0A9P9YBB6</accession>
<evidence type="ECO:0000259" key="3">
    <source>
        <dbReference type="PROSITE" id="PS50940"/>
    </source>
</evidence>
<evidence type="ECO:0000313" key="5">
    <source>
        <dbReference type="Proteomes" id="UP001059596"/>
    </source>
</evidence>
<reference evidence="4" key="1">
    <citation type="journal article" date="2023" name="Genome Biol. Evol.">
        <title>Long-read-based Genome Assembly of Drosophila gunungcola Reveals Fewer Chemosensory Genes in Flower-breeding Species.</title>
        <authorList>
            <person name="Negi A."/>
            <person name="Liao B.Y."/>
            <person name="Yeh S.D."/>
        </authorList>
    </citation>
    <scope>NUCLEOTIDE SEQUENCE</scope>
    <source>
        <strain evidence="4">Sukarami</strain>
    </source>
</reference>
<evidence type="ECO:0000256" key="2">
    <source>
        <dbReference type="SAM" id="SignalP"/>
    </source>
</evidence>
<feature type="compositionally biased region" description="Polar residues" evidence="1">
    <location>
        <begin position="380"/>
        <end position="395"/>
    </location>
</feature>
<keyword evidence="5" id="KW-1185">Reference proteome</keyword>
<proteinExistence type="predicted"/>